<dbReference type="Proteomes" id="UP000189337">
    <property type="component" value="Unassembled WGS sequence"/>
</dbReference>
<dbReference type="AlphaFoldDB" id="A0AB73LSN2"/>
<comment type="caution">
    <text evidence="2">The sequence shown here is derived from an EMBL/GenBank/DDBJ whole genome shotgun (WGS) entry which is preliminary data.</text>
</comment>
<evidence type="ECO:0000313" key="3">
    <source>
        <dbReference type="Proteomes" id="UP000189337"/>
    </source>
</evidence>
<evidence type="ECO:0000313" key="2">
    <source>
        <dbReference type="EMBL" id="ONF91037.1"/>
    </source>
</evidence>
<sequence>MNDSNVGTLPKSVKDGIYDFLKYRDNVSYKKTFQVRFGTRFHKHFSGNEQSNESSPKHLKKRNVSELVHML</sequence>
<proteinExistence type="predicted"/>
<protein>
    <submittedName>
        <fullName evidence="2">Uncharacterized protein</fullName>
    </submittedName>
</protein>
<accession>A0AB73LSN2</accession>
<reference evidence="2 3" key="1">
    <citation type="submission" date="2017-01" db="EMBL/GenBank/DDBJ databases">
        <title>Comparative genomic analysis of Brazilian Leptospira santarosai.</title>
        <authorList>
            <person name="Moreno L.Z."/>
            <person name="Miraglia F."/>
            <person name="Kremer F.S."/>
            <person name="Eslabao M.R."/>
            <person name="Lilenbaum W."/>
            <person name="Dellagostin O.A."/>
            <person name="Moreno A.M."/>
        </authorList>
    </citation>
    <scope>NUCLEOTIDE SEQUENCE [LARGE SCALE GENOMIC DNA]</scope>
    <source>
        <strain evidence="2 3">M52/8-19</strain>
    </source>
</reference>
<name>A0AB73LSN2_9LEPT</name>
<evidence type="ECO:0000256" key="1">
    <source>
        <dbReference type="SAM" id="MobiDB-lite"/>
    </source>
</evidence>
<dbReference type="RefSeq" id="WP_004481934.1">
    <property type="nucleotide sequence ID" value="NZ_CP028370.1"/>
</dbReference>
<feature type="region of interest" description="Disordered" evidence="1">
    <location>
        <begin position="45"/>
        <end position="71"/>
    </location>
</feature>
<organism evidence="2 3">
    <name type="scientific">Leptospira santarosai</name>
    <dbReference type="NCBI Taxonomy" id="28183"/>
    <lineage>
        <taxon>Bacteria</taxon>
        <taxon>Pseudomonadati</taxon>
        <taxon>Spirochaetota</taxon>
        <taxon>Spirochaetia</taxon>
        <taxon>Leptospirales</taxon>
        <taxon>Leptospiraceae</taxon>
        <taxon>Leptospira</taxon>
    </lineage>
</organism>
<gene>
    <name evidence="2" type="ORF">BWD14_18615</name>
</gene>
<dbReference type="EMBL" id="MTSU01000028">
    <property type="protein sequence ID" value="ONF91037.1"/>
    <property type="molecule type" value="Genomic_DNA"/>
</dbReference>